<proteinExistence type="predicted"/>
<feature type="repeat" description="TPR" evidence="1">
    <location>
        <begin position="82"/>
        <end position="115"/>
    </location>
</feature>
<evidence type="ECO:0000313" key="2">
    <source>
        <dbReference type="EMBL" id="MCW0484860.1"/>
    </source>
</evidence>
<name>A0AA41YA90_9BACT</name>
<dbReference type="Gene3D" id="1.25.40.10">
    <property type="entry name" value="Tetratricopeptide repeat domain"/>
    <property type="match status" value="1"/>
</dbReference>
<dbReference type="AlphaFoldDB" id="A0AA41YA90"/>
<keyword evidence="3" id="KW-1185">Reference proteome</keyword>
<reference evidence="2" key="1">
    <citation type="submission" date="2022-10" db="EMBL/GenBank/DDBJ databases">
        <title>Gaoshiqiia sediminis gen. nov., sp. nov., isolated from coastal sediment.</title>
        <authorList>
            <person name="Yu W.X."/>
            <person name="Mu D.S."/>
            <person name="Du J.Z."/>
            <person name="Liang Y.Q."/>
        </authorList>
    </citation>
    <scope>NUCLEOTIDE SEQUENCE</scope>
    <source>
        <strain evidence="2">A06</strain>
    </source>
</reference>
<sequence length="188" mass="22113">MLLDQGDSGKFVLKNLGVSEFRNSMIKESREHLIMAYQVDSTDFEINYFLGKAYLNSPTPETGLYYLNRVDSLLQPDPKIISALYYDKQSIYSTIGKYNEALKCYEISYKYNPKPEYIFYIASLYQYKLDNKKKALEYYEHFLTLLPPKPESEHIYDEKQITVSLRKAAETNIIELKEELFFKGELNK</sequence>
<dbReference type="InterPro" id="IPR019734">
    <property type="entry name" value="TPR_rpt"/>
</dbReference>
<gene>
    <name evidence="2" type="ORF">N2K84_19160</name>
</gene>
<organism evidence="2 3">
    <name type="scientific">Gaoshiqia sediminis</name>
    <dbReference type="NCBI Taxonomy" id="2986998"/>
    <lineage>
        <taxon>Bacteria</taxon>
        <taxon>Pseudomonadati</taxon>
        <taxon>Bacteroidota</taxon>
        <taxon>Bacteroidia</taxon>
        <taxon>Marinilabiliales</taxon>
        <taxon>Prolixibacteraceae</taxon>
        <taxon>Gaoshiqia</taxon>
    </lineage>
</organism>
<evidence type="ECO:0000313" key="3">
    <source>
        <dbReference type="Proteomes" id="UP001163821"/>
    </source>
</evidence>
<evidence type="ECO:0008006" key="4">
    <source>
        <dbReference type="Google" id="ProtNLM"/>
    </source>
</evidence>
<dbReference type="SUPFAM" id="SSF48452">
    <property type="entry name" value="TPR-like"/>
    <property type="match status" value="1"/>
</dbReference>
<dbReference type="Proteomes" id="UP001163821">
    <property type="component" value="Unassembled WGS sequence"/>
</dbReference>
<comment type="caution">
    <text evidence="2">The sequence shown here is derived from an EMBL/GenBank/DDBJ whole genome shotgun (WGS) entry which is preliminary data.</text>
</comment>
<accession>A0AA41YA90</accession>
<keyword evidence="1" id="KW-0802">TPR repeat</keyword>
<protein>
    <recommendedName>
        <fullName evidence="4">Tetratricopeptide repeat protein</fullName>
    </recommendedName>
</protein>
<dbReference type="RefSeq" id="WP_282593452.1">
    <property type="nucleotide sequence ID" value="NZ_JAPAAF010000057.1"/>
</dbReference>
<dbReference type="EMBL" id="JAPAAF010000057">
    <property type="protein sequence ID" value="MCW0484860.1"/>
    <property type="molecule type" value="Genomic_DNA"/>
</dbReference>
<dbReference type="PROSITE" id="PS50005">
    <property type="entry name" value="TPR"/>
    <property type="match status" value="1"/>
</dbReference>
<evidence type="ECO:0000256" key="1">
    <source>
        <dbReference type="PROSITE-ProRule" id="PRU00339"/>
    </source>
</evidence>
<dbReference type="InterPro" id="IPR011990">
    <property type="entry name" value="TPR-like_helical_dom_sf"/>
</dbReference>